<name>A0A0W0Z275_9GAMM</name>
<dbReference type="STRING" id="45074.Lsan_1363"/>
<keyword evidence="2" id="KW-1185">Reference proteome</keyword>
<dbReference type="PATRIC" id="fig|45074.5.peg.1452"/>
<comment type="caution">
    <text evidence="1">The sequence shown here is derived from an EMBL/GenBank/DDBJ whole genome shotgun (WGS) entry which is preliminary data.</text>
</comment>
<dbReference type="AlphaFoldDB" id="A0A0W0Z275"/>
<evidence type="ECO:0000313" key="2">
    <source>
        <dbReference type="Proteomes" id="UP000054703"/>
    </source>
</evidence>
<sequence length="58" mass="6270">MAFNQVITLPHTKTCPVVCEYAGGHFKVSDKGLTFNGTDKDGQSIASTLDMFTTVWCG</sequence>
<proteinExistence type="predicted"/>
<reference evidence="1 2" key="1">
    <citation type="submission" date="2015-11" db="EMBL/GenBank/DDBJ databases">
        <title>Genomic analysis of 38 Legionella species identifies large and diverse effector repertoires.</title>
        <authorList>
            <person name="Burstein D."/>
            <person name="Amaro F."/>
            <person name="Zusman T."/>
            <person name="Lifshitz Z."/>
            <person name="Cohen O."/>
            <person name="Gilbert J.A."/>
            <person name="Pupko T."/>
            <person name="Shuman H.A."/>
            <person name="Segal G."/>
        </authorList>
    </citation>
    <scope>NUCLEOTIDE SEQUENCE [LARGE SCALE GENOMIC DNA]</scope>
    <source>
        <strain evidence="1 2">SC-63-C7</strain>
    </source>
</reference>
<protein>
    <submittedName>
        <fullName evidence="1">Uncharacterized protein</fullName>
    </submittedName>
</protein>
<dbReference type="Proteomes" id="UP000054703">
    <property type="component" value="Unassembled WGS sequence"/>
</dbReference>
<gene>
    <name evidence="1" type="ORF">Lsan_1363</name>
</gene>
<organism evidence="1 2">
    <name type="scientific">Legionella santicrucis</name>
    <dbReference type="NCBI Taxonomy" id="45074"/>
    <lineage>
        <taxon>Bacteria</taxon>
        <taxon>Pseudomonadati</taxon>
        <taxon>Pseudomonadota</taxon>
        <taxon>Gammaproteobacteria</taxon>
        <taxon>Legionellales</taxon>
        <taxon>Legionellaceae</taxon>
        <taxon>Legionella</taxon>
    </lineage>
</organism>
<accession>A0A0W0Z275</accession>
<dbReference type="EMBL" id="LNYU01000029">
    <property type="protein sequence ID" value="KTD63245.1"/>
    <property type="molecule type" value="Genomic_DNA"/>
</dbReference>
<evidence type="ECO:0000313" key="1">
    <source>
        <dbReference type="EMBL" id="KTD63245.1"/>
    </source>
</evidence>